<dbReference type="Proteomes" id="UP000886653">
    <property type="component" value="Unassembled WGS sequence"/>
</dbReference>
<gene>
    <name evidence="1" type="ORF">CROQUDRAFT_52538</name>
</gene>
<name>A0A9P6NAZ5_9BASI</name>
<sequence length="78" mass="9113">MTFCFPKSKPSTEIWYQCLLGIVHQWLCQIKYNPWLNIRWGLSDGEGCEQIWSSLAWLVSPLHYASKQSIGWMFASKS</sequence>
<organism evidence="1 2">
    <name type="scientific">Cronartium quercuum f. sp. fusiforme G11</name>
    <dbReference type="NCBI Taxonomy" id="708437"/>
    <lineage>
        <taxon>Eukaryota</taxon>
        <taxon>Fungi</taxon>
        <taxon>Dikarya</taxon>
        <taxon>Basidiomycota</taxon>
        <taxon>Pucciniomycotina</taxon>
        <taxon>Pucciniomycetes</taxon>
        <taxon>Pucciniales</taxon>
        <taxon>Coleosporiaceae</taxon>
        <taxon>Cronartium</taxon>
    </lineage>
</organism>
<keyword evidence="2" id="KW-1185">Reference proteome</keyword>
<dbReference type="InterPro" id="IPR040521">
    <property type="entry name" value="KDZ"/>
</dbReference>
<dbReference type="PANTHER" id="PTHR33096">
    <property type="entry name" value="CXC2 DOMAIN-CONTAINING PROTEIN"/>
    <property type="match status" value="1"/>
</dbReference>
<protein>
    <submittedName>
        <fullName evidence="1">Uncharacterized protein</fullName>
    </submittedName>
</protein>
<evidence type="ECO:0000313" key="2">
    <source>
        <dbReference type="Proteomes" id="UP000886653"/>
    </source>
</evidence>
<dbReference type="AlphaFoldDB" id="A0A9P6NAZ5"/>
<evidence type="ECO:0000313" key="1">
    <source>
        <dbReference type="EMBL" id="KAG0140914.1"/>
    </source>
</evidence>
<dbReference type="Pfam" id="PF18758">
    <property type="entry name" value="KDZ"/>
    <property type="match status" value="1"/>
</dbReference>
<dbReference type="OrthoDB" id="3364670at2759"/>
<proteinExistence type="predicted"/>
<reference evidence="1" key="1">
    <citation type="submission" date="2013-11" db="EMBL/GenBank/DDBJ databases">
        <title>Genome sequence of the fusiform rust pathogen reveals effectors for host alternation and coevolution with pine.</title>
        <authorList>
            <consortium name="DOE Joint Genome Institute"/>
            <person name="Smith K."/>
            <person name="Pendleton A."/>
            <person name="Kubisiak T."/>
            <person name="Anderson C."/>
            <person name="Salamov A."/>
            <person name="Aerts A."/>
            <person name="Riley R."/>
            <person name="Clum A."/>
            <person name="Lindquist E."/>
            <person name="Ence D."/>
            <person name="Campbell M."/>
            <person name="Kronenberg Z."/>
            <person name="Feau N."/>
            <person name="Dhillon B."/>
            <person name="Hamelin R."/>
            <person name="Burleigh J."/>
            <person name="Smith J."/>
            <person name="Yandell M."/>
            <person name="Nelson C."/>
            <person name="Grigoriev I."/>
            <person name="Davis J."/>
        </authorList>
    </citation>
    <scope>NUCLEOTIDE SEQUENCE</scope>
    <source>
        <strain evidence="1">G11</strain>
    </source>
</reference>
<comment type="caution">
    <text evidence="1">The sequence shown here is derived from an EMBL/GenBank/DDBJ whole genome shotgun (WGS) entry which is preliminary data.</text>
</comment>
<dbReference type="PANTHER" id="PTHR33096:SF1">
    <property type="entry name" value="CXC1-LIKE CYSTEINE CLUSTER ASSOCIATED WITH KDZ TRANSPOSASES DOMAIN-CONTAINING PROTEIN"/>
    <property type="match status" value="1"/>
</dbReference>
<accession>A0A9P6NAZ5</accession>
<dbReference type="EMBL" id="MU167412">
    <property type="protein sequence ID" value="KAG0140914.1"/>
    <property type="molecule type" value="Genomic_DNA"/>
</dbReference>